<keyword evidence="12" id="KW-1185">Reference proteome</keyword>
<feature type="compositionally biased region" description="Basic and acidic residues" evidence="8">
    <location>
        <begin position="535"/>
        <end position="547"/>
    </location>
</feature>
<protein>
    <recommendedName>
        <fullName evidence="10">Major facilitator superfamily (MFS) profile domain-containing protein</fullName>
    </recommendedName>
</protein>
<comment type="subcellular location">
    <subcellularLocation>
        <location evidence="1">Membrane</location>
        <topology evidence="1">Multi-pass membrane protein</topology>
    </subcellularLocation>
</comment>
<dbReference type="VEuPathDB" id="FungiDB:ASPBRDRAFT_138423"/>
<comment type="similarity">
    <text evidence="2">Belongs to the major facilitator superfamily.</text>
</comment>
<feature type="transmembrane region" description="Helical" evidence="9">
    <location>
        <begin position="68"/>
        <end position="86"/>
    </location>
</feature>
<feature type="region of interest" description="Disordered" evidence="8">
    <location>
        <begin position="1"/>
        <end position="23"/>
    </location>
</feature>
<feature type="transmembrane region" description="Helical" evidence="9">
    <location>
        <begin position="31"/>
        <end position="56"/>
    </location>
</feature>
<keyword evidence="7" id="KW-0325">Glycoprotein</keyword>
<dbReference type="OMA" id="VWEVCLA"/>
<feature type="transmembrane region" description="Helical" evidence="9">
    <location>
        <begin position="157"/>
        <end position="175"/>
    </location>
</feature>
<evidence type="ECO:0000313" key="12">
    <source>
        <dbReference type="Proteomes" id="UP000184499"/>
    </source>
</evidence>
<dbReference type="PANTHER" id="PTHR23501">
    <property type="entry name" value="MAJOR FACILITATOR SUPERFAMILY"/>
    <property type="match status" value="1"/>
</dbReference>
<feature type="compositionally biased region" description="Low complexity" evidence="8">
    <location>
        <begin position="556"/>
        <end position="568"/>
    </location>
</feature>
<dbReference type="InterPro" id="IPR011701">
    <property type="entry name" value="MFS"/>
</dbReference>
<dbReference type="PRINTS" id="PR01036">
    <property type="entry name" value="TCRTETB"/>
</dbReference>
<dbReference type="PROSITE" id="PS50850">
    <property type="entry name" value="MFS"/>
    <property type="match status" value="1"/>
</dbReference>
<evidence type="ECO:0000256" key="8">
    <source>
        <dbReference type="SAM" id="MobiDB-lite"/>
    </source>
</evidence>
<keyword evidence="5 9" id="KW-1133">Transmembrane helix</keyword>
<feature type="transmembrane region" description="Helical" evidence="9">
    <location>
        <begin position="124"/>
        <end position="145"/>
    </location>
</feature>
<feature type="transmembrane region" description="Helical" evidence="9">
    <location>
        <begin position="187"/>
        <end position="206"/>
    </location>
</feature>
<dbReference type="Pfam" id="PF07690">
    <property type="entry name" value="MFS_1"/>
    <property type="match status" value="1"/>
</dbReference>
<dbReference type="SUPFAM" id="SSF103473">
    <property type="entry name" value="MFS general substrate transporter"/>
    <property type="match status" value="1"/>
</dbReference>
<evidence type="ECO:0000256" key="5">
    <source>
        <dbReference type="ARBA" id="ARBA00022989"/>
    </source>
</evidence>
<feature type="transmembrane region" description="Helical" evidence="9">
    <location>
        <begin position="226"/>
        <end position="245"/>
    </location>
</feature>
<dbReference type="Proteomes" id="UP000184499">
    <property type="component" value="Unassembled WGS sequence"/>
</dbReference>
<dbReference type="OrthoDB" id="10021397at2759"/>
<gene>
    <name evidence="11" type="ORF">ASPBRDRAFT_138423</name>
</gene>
<dbReference type="EMBL" id="KV878700">
    <property type="protein sequence ID" value="OJJ66282.1"/>
    <property type="molecule type" value="Genomic_DNA"/>
</dbReference>
<dbReference type="CDD" id="cd17502">
    <property type="entry name" value="MFS_Azr1_MDR_like"/>
    <property type="match status" value="1"/>
</dbReference>
<evidence type="ECO:0000256" key="9">
    <source>
        <dbReference type="SAM" id="Phobius"/>
    </source>
</evidence>
<feature type="transmembrane region" description="Helical" evidence="9">
    <location>
        <begin position="98"/>
        <end position="118"/>
    </location>
</feature>
<evidence type="ECO:0000256" key="4">
    <source>
        <dbReference type="ARBA" id="ARBA00022692"/>
    </source>
</evidence>
<dbReference type="InterPro" id="IPR020846">
    <property type="entry name" value="MFS_dom"/>
</dbReference>
<evidence type="ECO:0000259" key="10">
    <source>
        <dbReference type="PROSITE" id="PS50850"/>
    </source>
</evidence>
<accession>A0A1L9U3R7</accession>
<dbReference type="PANTHER" id="PTHR23501:SF187">
    <property type="entry name" value="MAJOR FACILITATOR SUPERFAMILY (MFS) PROFILE DOMAIN-CONTAINING PROTEIN"/>
    <property type="match status" value="1"/>
</dbReference>
<evidence type="ECO:0000256" key="7">
    <source>
        <dbReference type="ARBA" id="ARBA00023180"/>
    </source>
</evidence>
<keyword evidence="6 9" id="KW-0472">Membrane</keyword>
<dbReference type="RefSeq" id="XP_067473532.1">
    <property type="nucleotide sequence ID" value="XM_067618994.1"/>
</dbReference>
<dbReference type="GO" id="GO:0005886">
    <property type="term" value="C:plasma membrane"/>
    <property type="evidence" value="ECO:0007669"/>
    <property type="project" value="TreeGrafter"/>
</dbReference>
<feature type="domain" description="Major facilitator superfamily (MFS) profile" evidence="10">
    <location>
        <begin position="34"/>
        <end position="524"/>
    </location>
</feature>
<feature type="transmembrane region" description="Helical" evidence="9">
    <location>
        <begin position="433"/>
        <end position="451"/>
    </location>
</feature>
<feature type="region of interest" description="Disordered" evidence="8">
    <location>
        <begin position="534"/>
        <end position="577"/>
    </location>
</feature>
<organism evidence="11 12">
    <name type="scientific">Aspergillus brasiliensis (strain CBS 101740 / IMI 381727 / IBT 21946)</name>
    <dbReference type="NCBI Taxonomy" id="767769"/>
    <lineage>
        <taxon>Eukaryota</taxon>
        <taxon>Fungi</taxon>
        <taxon>Dikarya</taxon>
        <taxon>Ascomycota</taxon>
        <taxon>Pezizomycotina</taxon>
        <taxon>Eurotiomycetes</taxon>
        <taxon>Eurotiomycetidae</taxon>
        <taxon>Eurotiales</taxon>
        <taxon>Aspergillaceae</taxon>
        <taxon>Aspergillus</taxon>
        <taxon>Aspergillus subgen. Circumdati</taxon>
    </lineage>
</organism>
<keyword evidence="3" id="KW-0813">Transport</keyword>
<evidence type="ECO:0000256" key="6">
    <source>
        <dbReference type="ARBA" id="ARBA00023136"/>
    </source>
</evidence>
<dbReference type="AlphaFoldDB" id="A0A1L9U3R7"/>
<feature type="transmembrane region" description="Helical" evidence="9">
    <location>
        <begin position="257"/>
        <end position="274"/>
    </location>
</feature>
<feature type="compositionally biased region" description="Pro residues" evidence="8">
    <location>
        <begin position="11"/>
        <end position="23"/>
    </location>
</feature>
<name>A0A1L9U3R7_ASPBC</name>
<feature type="transmembrane region" description="Helical" evidence="9">
    <location>
        <begin position="333"/>
        <end position="355"/>
    </location>
</feature>
<feature type="transmembrane region" description="Helical" evidence="9">
    <location>
        <begin position="391"/>
        <end position="412"/>
    </location>
</feature>
<dbReference type="GO" id="GO:0022857">
    <property type="term" value="F:transmembrane transporter activity"/>
    <property type="evidence" value="ECO:0007669"/>
    <property type="project" value="InterPro"/>
</dbReference>
<dbReference type="InterPro" id="IPR036259">
    <property type="entry name" value="MFS_trans_sf"/>
</dbReference>
<proteinExistence type="inferred from homology"/>
<feature type="transmembrane region" description="Helical" evidence="9">
    <location>
        <begin position="295"/>
        <end position="321"/>
    </location>
</feature>
<evidence type="ECO:0000256" key="2">
    <source>
        <dbReference type="ARBA" id="ARBA00008335"/>
    </source>
</evidence>
<dbReference type="Gene3D" id="1.20.1720.10">
    <property type="entry name" value="Multidrug resistance protein D"/>
    <property type="match status" value="1"/>
</dbReference>
<sequence>MSSEKESAPNAPAPPAPPPPPSDPPRRDWRFWAIFPPLCVATLLSALESTVVSTALPSIVDELHSGDLYIWFVNGYFLTFTAFQPLYGQLAQVFGRRWLLIGAVAIFALGSGISGGASSSAMLLVGRVIQGAGGGGISLMTQLVISDLVSVRERGKFMAIIFTTFSLGTSLGPFIGGALVDNTTWRWVFYINLPIAGAALVLLYFFLQVHFQRRLTVRQKVSRIDFVGNAILIASVTSILIALSWGGSKYSWRSWHVLVPLLVGFAGTGFFHFYESTRFCKEPTLPTRILVSNRTTSIVLFCSFCQFLLSFWTIYFLPIYFQGVRLVSPERSGVLLLPFVITSLPIAMLFGNLLTRWGRYKPIHSVAFMLITLGTGLFIRLDQHSSMAEYVIFQIITAVGTGMIMSTLLPAVQAPLQDTQVAPATATWGFLRAYGGIWGVAIPGAIFNSQIQTNLYKRVSDPDVRRTLGSGSAYSHVSSSYIRSLPADIRDDVVSVYVDALRIVWATATAFAGLCFLLTLLEKEVPLRTSVKSDYGMRRRDQEKKTAGDSNGNAESSQSTSSPDASSTPRPPNPHAS</sequence>
<reference evidence="12" key="1">
    <citation type="journal article" date="2017" name="Genome Biol.">
        <title>Comparative genomics reveals high biological diversity and specific adaptations in the industrially and medically important fungal genus Aspergillus.</title>
        <authorList>
            <person name="de Vries R.P."/>
            <person name="Riley R."/>
            <person name="Wiebenga A."/>
            <person name="Aguilar-Osorio G."/>
            <person name="Amillis S."/>
            <person name="Uchima C.A."/>
            <person name="Anderluh G."/>
            <person name="Asadollahi M."/>
            <person name="Askin M."/>
            <person name="Barry K."/>
            <person name="Battaglia E."/>
            <person name="Bayram O."/>
            <person name="Benocci T."/>
            <person name="Braus-Stromeyer S.A."/>
            <person name="Caldana C."/>
            <person name="Canovas D."/>
            <person name="Cerqueira G.C."/>
            <person name="Chen F."/>
            <person name="Chen W."/>
            <person name="Choi C."/>
            <person name="Clum A."/>
            <person name="Dos Santos R.A."/>
            <person name="Damasio A.R."/>
            <person name="Diallinas G."/>
            <person name="Emri T."/>
            <person name="Fekete E."/>
            <person name="Flipphi M."/>
            <person name="Freyberg S."/>
            <person name="Gallo A."/>
            <person name="Gournas C."/>
            <person name="Habgood R."/>
            <person name="Hainaut M."/>
            <person name="Harispe M.L."/>
            <person name="Henrissat B."/>
            <person name="Hilden K.S."/>
            <person name="Hope R."/>
            <person name="Hossain A."/>
            <person name="Karabika E."/>
            <person name="Karaffa L."/>
            <person name="Karanyi Z."/>
            <person name="Krasevec N."/>
            <person name="Kuo A."/>
            <person name="Kusch H."/>
            <person name="LaButti K."/>
            <person name="Lagendijk E.L."/>
            <person name="Lapidus A."/>
            <person name="Levasseur A."/>
            <person name="Lindquist E."/>
            <person name="Lipzen A."/>
            <person name="Logrieco A.F."/>
            <person name="MacCabe A."/>
            <person name="Maekelae M.R."/>
            <person name="Malavazi I."/>
            <person name="Melin P."/>
            <person name="Meyer V."/>
            <person name="Mielnichuk N."/>
            <person name="Miskei M."/>
            <person name="Molnar A.P."/>
            <person name="Mule G."/>
            <person name="Ngan C.Y."/>
            <person name="Orejas M."/>
            <person name="Orosz E."/>
            <person name="Ouedraogo J.P."/>
            <person name="Overkamp K.M."/>
            <person name="Park H.-S."/>
            <person name="Perrone G."/>
            <person name="Piumi F."/>
            <person name="Punt P.J."/>
            <person name="Ram A.F."/>
            <person name="Ramon A."/>
            <person name="Rauscher S."/>
            <person name="Record E."/>
            <person name="Riano-Pachon D.M."/>
            <person name="Robert V."/>
            <person name="Roehrig J."/>
            <person name="Ruller R."/>
            <person name="Salamov A."/>
            <person name="Salih N.S."/>
            <person name="Samson R.A."/>
            <person name="Sandor E."/>
            <person name="Sanguinetti M."/>
            <person name="Schuetze T."/>
            <person name="Sepcic K."/>
            <person name="Shelest E."/>
            <person name="Sherlock G."/>
            <person name="Sophianopoulou V."/>
            <person name="Squina F.M."/>
            <person name="Sun H."/>
            <person name="Susca A."/>
            <person name="Todd R.B."/>
            <person name="Tsang A."/>
            <person name="Unkles S.E."/>
            <person name="van de Wiele N."/>
            <person name="van Rossen-Uffink D."/>
            <person name="Oliveira J.V."/>
            <person name="Vesth T.C."/>
            <person name="Visser J."/>
            <person name="Yu J.-H."/>
            <person name="Zhou M."/>
            <person name="Andersen M.R."/>
            <person name="Archer D.B."/>
            <person name="Baker S.E."/>
            <person name="Benoit I."/>
            <person name="Brakhage A.A."/>
            <person name="Braus G.H."/>
            <person name="Fischer R."/>
            <person name="Frisvad J.C."/>
            <person name="Goldman G.H."/>
            <person name="Houbraken J."/>
            <person name="Oakley B."/>
            <person name="Pocsi I."/>
            <person name="Scazzocchio C."/>
            <person name="Seiboth B."/>
            <person name="vanKuyk P.A."/>
            <person name="Wortman J."/>
            <person name="Dyer P.S."/>
            <person name="Grigoriev I.V."/>
        </authorList>
    </citation>
    <scope>NUCLEOTIDE SEQUENCE [LARGE SCALE GENOMIC DNA]</scope>
    <source>
        <strain evidence="12">CBS 101740 / IMI 381727 / IBT 21946</strain>
    </source>
</reference>
<evidence type="ECO:0000313" key="11">
    <source>
        <dbReference type="EMBL" id="OJJ66282.1"/>
    </source>
</evidence>
<keyword evidence="4 9" id="KW-0812">Transmembrane</keyword>
<evidence type="ECO:0000256" key="1">
    <source>
        <dbReference type="ARBA" id="ARBA00004141"/>
    </source>
</evidence>
<dbReference type="GeneID" id="93571482"/>
<feature type="transmembrane region" description="Helical" evidence="9">
    <location>
        <begin position="362"/>
        <end position="379"/>
    </location>
</feature>
<evidence type="ECO:0000256" key="3">
    <source>
        <dbReference type="ARBA" id="ARBA00022448"/>
    </source>
</evidence>
<feature type="transmembrane region" description="Helical" evidence="9">
    <location>
        <begin position="503"/>
        <end position="521"/>
    </location>
</feature>
<dbReference type="Gene3D" id="1.20.1250.20">
    <property type="entry name" value="MFS general substrate transporter like domains"/>
    <property type="match status" value="1"/>
</dbReference>